<name>A0A8H6ZB85_9AGAR</name>
<protein>
    <submittedName>
        <fullName evidence="1">Uncharacterized protein</fullName>
    </submittedName>
</protein>
<dbReference type="Proteomes" id="UP000623467">
    <property type="component" value="Unassembled WGS sequence"/>
</dbReference>
<keyword evidence="2" id="KW-1185">Reference proteome</keyword>
<proteinExistence type="predicted"/>
<dbReference type="AlphaFoldDB" id="A0A8H6ZB85"/>
<reference evidence="1" key="1">
    <citation type="submission" date="2020-05" db="EMBL/GenBank/DDBJ databases">
        <title>Mycena genomes resolve the evolution of fungal bioluminescence.</title>
        <authorList>
            <person name="Tsai I.J."/>
        </authorList>
    </citation>
    <scope>NUCLEOTIDE SEQUENCE</scope>
    <source>
        <strain evidence="1">160909Yilan</strain>
    </source>
</reference>
<comment type="caution">
    <text evidence="1">The sequence shown here is derived from an EMBL/GenBank/DDBJ whole genome shotgun (WGS) entry which is preliminary data.</text>
</comment>
<gene>
    <name evidence="1" type="ORF">MSAN_00325800</name>
</gene>
<dbReference type="OrthoDB" id="3222453at2759"/>
<evidence type="ECO:0000313" key="1">
    <source>
        <dbReference type="EMBL" id="KAF7374417.1"/>
    </source>
</evidence>
<accession>A0A8H6ZB85</accession>
<evidence type="ECO:0000313" key="2">
    <source>
        <dbReference type="Proteomes" id="UP000623467"/>
    </source>
</evidence>
<dbReference type="EMBL" id="JACAZH010000002">
    <property type="protein sequence ID" value="KAF7374417.1"/>
    <property type="molecule type" value="Genomic_DNA"/>
</dbReference>
<organism evidence="1 2">
    <name type="scientific">Mycena sanguinolenta</name>
    <dbReference type="NCBI Taxonomy" id="230812"/>
    <lineage>
        <taxon>Eukaryota</taxon>
        <taxon>Fungi</taxon>
        <taxon>Dikarya</taxon>
        <taxon>Basidiomycota</taxon>
        <taxon>Agaricomycotina</taxon>
        <taxon>Agaricomycetes</taxon>
        <taxon>Agaricomycetidae</taxon>
        <taxon>Agaricales</taxon>
        <taxon>Marasmiineae</taxon>
        <taxon>Mycenaceae</taxon>
        <taxon>Mycena</taxon>
    </lineage>
</organism>
<sequence length="378" mass="41762">MERYAAEHAETWYKYANVTRGRRLVNGRLYLITGWEKAKSWGIAYFRDVSIRSEFKLSFGPTVDAANGYKYCWNGSHCHYKQDDSPPDDGTPLSHTIFIHAFAISIGERVWEKLFGNGLGICQPLDWPTFQKNSGRRLVPYRSHGSSSPWSIFTRIFSGGRAQNDAGRSSVPQRAPFPRSFFTRGSASSGGRQATASIPGDGIVTDAFPILQITHPSQIIHQRILREAPQATVVITHDDAWRDVFKEDGTRMLGKTASELQQAIFDRFDILEEDGAVFLRAKSDPTTSRNVAIATAEEQRPIHNLFQTGVHRPTLLHSAGQGAPQTPPNRNQFAPPARSTILCPPSTVSASYHLVPGLLTAPGLIVVPPATAQETLPT</sequence>